<feature type="non-terminal residue" evidence="2">
    <location>
        <position position="1"/>
    </location>
</feature>
<dbReference type="InterPro" id="IPR013320">
    <property type="entry name" value="ConA-like_dom_sf"/>
</dbReference>
<sequence length="403" mass="44843">LVLNEWTHILVTYHKGTFSFPASISLYINGVLRGVDRKLYDEYWGVMTDARWDGLQRVFYIGSDKANGSGYYNEYFDGRIYSVALWNTELDADDAKGVYNNGAGDRFELTINSTVESPLYTKAAFLSHWWRLGLDEEDWSIDYALTLSPMSLEHANKNLSADDIRSDAPHQTDLLPEEDGALSTSLSLYPSSVTEDQVGITLRNKFGGPDPVVRATETGSTGFSISLLFGSGLHRATETGKDAYFSVRIKMEYRRVGATEWILFKDDTIRKKTKNPFYLHGSITGVREDTYETKVSMLSVEPKTNYTTDRNGTGDSAIAIRGDAQYVSLKSFSTGAPINLKGLTAMAIRVRATEQLSGQIDEFNVLVKSKLSKWSSAGGFTEPTITRNPAWICLDILRGEANA</sequence>
<proteinExistence type="predicted"/>
<dbReference type="AlphaFoldDB" id="A0A0F8Z342"/>
<organism evidence="2">
    <name type="scientific">marine sediment metagenome</name>
    <dbReference type="NCBI Taxonomy" id="412755"/>
    <lineage>
        <taxon>unclassified sequences</taxon>
        <taxon>metagenomes</taxon>
        <taxon>ecological metagenomes</taxon>
    </lineage>
</organism>
<dbReference type="EMBL" id="LAZR01053571">
    <property type="protein sequence ID" value="KKK80460.1"/>
    <property type="molecule type" value="Genomic_DNA"/>
</dbReference>
<dbReference type="InterPro" id="IPR055385">
    <property type="entry name" value="GpJ_HDII-ins2"/>
</dbReference>
<dbReference type="Pfam" id="PF24801">
    <property type="entry name" value="FNIII-A_GpJ"/>
    <property type="match status" value="1"/>
</dbReference>
<evidence type="ECO:0000313" key="2">
    <source>
        <dbReference type="EMBL" id="KKK80460.1"/>
    </source>
</evidence>
<reference evidence="2" key="1">
    <citation type="journal article" date="2015" name="Nature">
        <title>Complex archaea that bridge the gap between prokaryotes and eukaryotes.</title>
        <authorList>
            <person name="Spang A."/>
            <person name="Saw J.H."/>
            <person name="Jorgensen S.L."/>
            <person name="Zaremba-Niedzwiedzka K."/>
            <person name="Martijn J."/>
            <person name="Lind A.E."/>
            <person name="van Eijk R."/>
            <person name="Schleper C."/>
            <person name="Guy L."/>
            <person name="Ettema T.J."/>
        </authorList>
    </citation>
    <scope>NUCLEOTIDE SEQUENCE</scope>
</reference>
<protein>
    <recommendedName>
        <fullName evidence="1">Tip attachment protein J HDII-ins2 domain-containing protein</fullName>
    </recommendedName>
</protein>
<evidence type="ECO:0000259" key="1">
    <source>
        <dbReference type="Pfam" id="PF24801"/>
    </source>
</evidence>
<comment type="caution">
    <text evidence="2">The sequence shown here is derived from an EMBL/GenBank/DDBJ whole genome shotgun (WGS) entry which is preliminary data.</text>
</comment>
<dbReference type="SUPFAM" id="SSF49899">
    <property type="entry name" value="Concanavalin A-like lectins/glucanases"/>
    <property type="match status" value="1"/>
</dbReference>
<accession>A0A0F8Z342</accession>
<name>A0A0F8Z342_9ZZZZ</name>
<dbReference type="Gene3D" id="2.60.120.200">
    <property type="match status" value="1"/>
</dbReference>
<dbReference type="Pfam" id="PF13385">
    <property type="entry name" value="Laminin_G_3"/>
    <property type="match status" value="1"/>
</dbReference>
<feature type="domain" description="Tip attachment protein J HDII-ins2" evidence="1">
    <location>
        <begin position="193"/>
        <end position="309"/>
    </location>
</feature>
<gene>
    <name evidence="2" type="ORF">LCGC14_2823270</name>
</gene>
<feature type="non-terminal residue" evidence="2">
    <location>
        <position position="403"/>
    </location>
</feature>